<dbReference type="InterPro" id="IPR001320">
    <property type="entry name" value="Iontro_rcpt_C"/>
</dbReference>
<keyword evidence="6" id="KW-0675">Receptor</keyword>
<keyword evidence="10" id="KW-1015">Disulfide bond</keyword>
<feature type="chain" id="PRO_5004715893" description="Ionotropic glutamate receptor C-terminal domain-containing protein" evidence="12">
    <location>
        <begin position="26"/>
        <end position="616"/>
    </location>
</feature>
<reference evidence="14 15" key="1">
    <citation type="journal article" date="2013" name="Nature">
        <title>Insights into bilaterian evolution from three spiralian genomes.</title>
        <authorList>
            <person name="Simakov O."/>
            <person name="Marletaz F."/>
            <person name="Cho S.J."/>
            <person name="Edsinger-Gonzales E."/>
            <person name="Havlak P."/>
            <person name="Hellsten U."/>
            <person name="Kuo D.H."/>
            <person name="Larsson T."/>
            <person name="Lv J."/>
            <person name="Arendt D."/>
            <person name="Savage R."/>
            <person name="Osoegawa K."/>
            <person name="de Jong P."/>
            <person name="Grimwood J."/>
            <person name="Chapman J.A."/>
            <person name="Shapiro H."/>
            <person name="Aerts A."/>
            <person name="Otillar R.P."/>
            <person name="Terry A.Y."/>
            <person name="Boore J.L."/>
            <person name="Grigoriev I.V."/>
            <person name="Lindberg D.R."/>
            <person name="Seaver E.C."/>
            <person name="Weisblat D.A."/>
            <person name="Putnam N.H."/>
            <person name="Rokhsar D.S."/>
        </authorList>
    </citation>
    <scope>NUCLEOTIDE SEQUENCE [LARGE SCALE GENOMIC DNA]</scope>
</reference>
<feature type="transmembrane region" description="Helical" evidence="11">
    <location>
        <begin position="579"/>
        <end position="604"/>
    </location>
</feature>
<dbReference type="InterPro" id="IPR052192">
    <property type="entry name" value="Insect_Ionotropic_Sensory_Rcpt"/>
</dbReference>
<dbReference type="AlphaFoldDB" id="V3YZF1"/>
<keyword evidence="5 11" id="KW-0472">Membrane</keyword>
<keyword evidence="12" id="KW-0732">Signal</keyword>
<keyword evidence="15" id="KW-1185">Reference proteome</keyword>
<dbReference type="Gene3D" id="3.40.190.10">
    <property type="entry name" value="Periplasmic binding protein-like II"/>
    <property type="match status" value="1"/>
</dbReference>
<dbReference type="CTD" id="20241101"/>
<evidence type="ECO:0000256" key="6">
    <source>
        <dbReference type="ARBA" id="ARBA00023170"/>
    </source>
</evidence>
<dbReference type="STRING" id="225164.V3YZF1"/>
<dbReference type="RefSeq" id="XP_009065818.1">
    <property type="nucleotide sequence ID" value="XM_009067570.1"/>
</dbReference>
<dbReference type="PANTHER" id="PTHR42643:SF30">
    <property type="entry name" value="IONOTROPIC RECEPTOR 40A-RELATED"/>
    <property type="match status" value="1"/>
</dbReference>
<dbReference type="GO" id="GO:0050906">
    <property type="term" value="P:detection of stimulus involved in sensory perception"/>
    <property type="evidence" value="ECO:0007669"/>
    <property type="project" value="UniProtKB-ARBA"/>
</dbReference>
<feature type="domain" description="Ionotropic glutamate receptor C-terminal" evidence="13">
    <location>
        <begin position="324"/>
        <end position="589"/>
    </location>
</feature>
<comment type="subcellular location">
    <subcellularLocation>
        <location evidence="1">Cell membrane</location>
        <topology evidence="1">Multi-pass membrane protein</topology>
    </subcellularLocation>
</comment>
<dbReference type="InterPro" id="IPR001508">
    <property type="entry name" value="Iono_Glu_rcpt_met"/>
</dbReference>
<keyword evidence="2" id="KW-1003">Cell membrane</keyword>
<feature type="transmembrane region" description="Helical" evidence="11">
    <location>
        <begin position="325"/>
        <end position="347"/>
    </location>
</feature>
<evidence type="ECO:0000256" key="5">
    <source>
        <dbReference type="ARBA" id="ARBA00023136"/>
    </source>
</evidence>
<organism evidence="14 15">
    <name type="scientific">Lottia gigantea</name>
    <name type="common">Giant owl limpet</name>
    <dbReference type="NCBI Taxonomy" id="225164"/>
    <lineage>
        <taxon>Eukaryota</taxon>
        <taxon>Metazoa</taxon>
        <taxon>Spiralia</taxon>
        <taxon>Lophotrochozoa</taxon>
        <taxon>Mollusca</taxon>
        <taxon>Gastropoda</taxon>
        <taxon>Patellogastropoda</taxon>
        <taxon>Lottioidea</taxon>
        <taxon>Lottiidae</taxon>
        <taxon>Lottia</taxon>
    </lineage>
</organism>
<evidence type="ECO:0000256" key="9">
    <source>
        <dbReference type="PIRSR" id="PIRSR601508-2"/>
    </source>
</evidence>
<feature type="disulfide bond" evidence="10">
    <location>
        <begin position="507"/>
        <end position="559"/>
    </location>
</feature>
<dbReference type="KEGG" id="lgi:LOTGIDRAFT_169257"/>
<dbReference type="SUPFAM" id="SSF53850">
    <property type="entry name" value="Periplasmic binding protein-like II"/>
    <property type="match status" value="1"/>
</dbReference>
<dbReference type="HOGENOM" id="CLU_007257_10_0_1"/>
<keyword evidence="4 11" id="KW-1133">Transmembrane helix</keyword>
<evidence type="ECO:0000256" key="10">
    <source>
        <dbReference type="PIRSR" id="PIRSR601508-3"/>
    </source>
</evidence>
<dbReference type="EMBL" id="KB203660">
    <property type="protein sequence ID" value="ESO83563.1"/>
    <property type="molecule type" value="Genomic_DNA"/>
</dbReference>
<evidence type="ECO:0000256" key="4">
    <source>
        <dbReference type="ARBA" id="ARBA00022989"/>
    </source>
</evidence>
<dbReference type="GeneID" id="20241101"/>
<evidence type="ECO:0000259" key="13">
    <source>
        <dbReference type="Pfam" id="PF00060"/>
    </source>
</evidence>
<feature type="transmembrane region" description="Helical" evidence="11">
    <location>
        <begin position="388"/>
        <end position="409"/>
    </location>
</feature>
<evidence type="ECO:0000256" key="8">
    <source>
        <dbReference type="PIRSR" id="PIRSR601508-1"/>
    </source>
</evidence>
<feature type="signal peptide" evidence="12">
    <location>
        <begin position="1"/>
        <end position="25"/>
    </location>
</feature>
<evidence type="ECO:0000313" key="15">
    <source>
        <dbReference type="Proteomes" id="UP000030746"/>
    </source>
</evidence>
<keyword evidence="7" id="KW-0325">Glycoprotein</keyword>
<dbReference type="OrthoDB" id="6117597at2759"/>
<evidence type="ECO:0000256" key="11">
    <source>
        <dbReference type="SAM" id="Phobius"/>
    </source>
</evidence>
<evidence type="ECO:0000256" key="3">
    <source>
        <dbReference type="ARBA" id="ARBA00022692"/>
    </source>
</evidence>
<evidence type="ECO:0000256" key="7">
    <source>
        <dbReference type="ARBA" id="ARBA00023180"/>
    </source>
</evidence>
<evidence type="ECO:0000313" key="14">
    <source>
        <dbReference type="EMBL" id="ESO83563.1"/>
    </source>
</evidence>
<evidence type="ECO:0000256" key="1">
    <source>
        <dbReference type="ARBA" id="ARBA00004651"/>
    </source>
</evidence>
<evidence type="ECO:0000256" key="12">
    <source>
        <dbReference type="SAM" id="SignalP"/>
    </source>
</evidence>
<dbReference type="GO" id="GO:0005886">
    <property type="term" value="C:plasma membrane"/>
    <property type="evidence" value="ECO:0007669"/>
    <property type="project" value="UniProtKB-SubCell"/>
</dbReference>
<dbReference type="PANTHER" id="PTHR42643">
    <property type="entry name" value="IONOTROPIC RECEPTOR 20A-RELATED"/>
    <property type="match status" value="1"/>
</dbReference>
<protein>
    <recommendedName>
        <fullName evidence="13">Ionotropic glutamate receptor C-terminal domain-containing protein</fullName>
    </recommendedName>
</protein>
<dbReference type="Pfam" id="PF00060">
    <property type="entry name" value="Lig_chan"/>
    <property type="match status" value="1"/>
</dbReference>
<sequence length="616" mass="71382">MKVVKRGVLLLTLTMILGTTSRKNAVKTLITMIDMLKWRKLNLFYDDKIHNKFIDEILKYLDDTEAQRNLINLGEISASRLEQTLMKIHASDFPDIHFVYLAGVNHSKSLEFIRSVNNYDLNSNKTTDFRSKSQWILIVSSSFVSELKQVLLDLCHVVLVVPLQGGCVEVKTLVKTPTGPNFVNVRPDKLRIKDDLFPNIKYGYNGRNLILGMVPYFYIRSHIMNNGSIKYVGWMMDLLVQLAHTLNFTYIEYESDDYKYLIQKTIRREIDVLYGEYILTQERSRLMHFINPPMKYDAVVVLYRKIKEDKKTGWIGILRPFEYNVYYIIIIAYIIITCVYTLVEYIAMRSFRKSTKVSKNLKEIPFGLFGSLFQEGGHLQPKTDTGRILLASWWLFCVVIASSYSAYLISSLVFEPEIEPFSSLQQLVELPDWKIGIPGDTGVIDMFKNSSDETIKLLWHKIQKSNTTQLFSLDTNITRQYERVKKTEKYAFVFADGLRSIDNKDDCFSTMRIGLSVQVSFYVPLQSPLIRDMEQTVSRFSDNGLLNMLFKADLRKHSCEWNNQLISKQKDQTIGIGNLLGVFYIVPIGVVFAILGLFAEYLYVKIYELRTNTFNK</sequence>
<dbReference type="Gene3D" id="1.10.287.70">
    <property type="match status" value="1"/>
</dbReference>
<dbReference type="GO" id="GO:0038023">
    <property type="term" value="F:signaling receptor activity"/>
    <property type="evidence" value="ECO:0007669"/>
    <property type="project" value="InterPro"/>
</dbReference>
<gene>
    <name evidence="14" type="ORF">LOTGIDRAFT_169257</name>
</gene>
<evidence type="ECO:0000256" key="2">
    <source>
        <dbReference type="ARBA" id="ARBA00022475"/>
    </source>
</evidence>
<name>V3YZF1_LOTGI</name>
<dbReference type="PRINTS" id="PR00177">
    <property type="entry name" value="NMDARECEPTOR"/>
</dbReference>
<feature type="binding site" evidence="8">
    <location>
        <position position="283"/>
    </location>
    <ligand>
        <name>L-glutamate</name>
        <dbReference type="ChEBI" id="CHEBI:29985"/>
    </ligand>
</feature>
<dbReference type="GO" id="GO:0015276">
    <property type="term" value="F:ligand-gated monoatomic ion channel activity"/>
    <property type="evidence" value="ECO:0007669"/>
    <property type="project" value="InterPro"/>
</dbReference>
<keyword evidence="3 11" id="KW-0812">Transmembrane</keyword>
<feature type="site" description="Interaction with the cone snail toxin Con-ikot-ikot" evidence="9">
    <location>
        <position position="448"/>
    </location>
</feature>
<dbReference type="OMA" id="WINIENN"/>
<dbReference type="Proteomes" id="UP000030746">
    <property type="component" value="Unassembled WGS sequence"/>
</dbReference>
<accession>V3YZF1</accession>
<proteinExistence type="predicted"/>